<feature type="transmembrane region" description="Helical" evidence="1">
    <location>
        <begin position="133"/>
        <end position="158"/>
    </location>
</feature>
<reference evidence="3" key="1">
    <citation type="journal article" date="2011" name="Nature">
        <title>Genome sequence and analysis of the tuber crop potato.</title>
        <authorList>
            <consortium name="The Potato Genome Sequencing Consortium"/>
        </authorList>
    </citation>
    <scope>NUCLEOTIDE SEQUENCE [LARGE SCALE GENOMIC DNA]</scope>
    <source>
        <strain evidence="3">cv. DM1-3 516 R44</strain>
    </source>
</reference>
<protein>
    <submittedName>
        <fullName evidence="2">Uncharacterized protein</fullName>
    </submittedName>
</protein>
<sequence>MKKRNLGDRQVRLASHRVAIQPPKVPVCQALKERTKLARERSSQQITEWFRNAVCVRLKLQTLRMLKAKIERLKGGMCLKTGDWRAKCPVGNSQKRLASPTWTVVGLKIFYGFKSSNDQFWLNQGKSKYPDDMGVMGLSLIVLVYALILISGVAGLILEIVVESRHVGQFGELGRARRTTQRFTESPLIAFNFRLLLSFGSVTFDEKPEFTECTR</sequence>
<evidence type="ECO:0000313" key="3">
    <source>
        <dbReference type="Proteomes" id="UP000011115"/>
    </source>
</evidence>
<dbReference type="PaxDb" id="4113-PGSC0003DMT400089234"/>
<evidence type="ECO:0000256" key="1">
    <source>
        <dbReference type="SAM" id="Phobius"/>
    </source>
</evidence>
<dbReference type="Gramene" id="PGSC0003DMT400089234">
    <property type="protein sequence ID" value="PGSC0003DMT400089234"/>
    <property type="gene ID" value="PGSC0003DMG400038805"/>
</dbReference>
<keyword evidence="1" id="KW-0812">Transmembrane</keyword>
<proteinExistence type="predicted"/>
<dbReference type="AlphaFoldDB" id="M1DHQ9"/>
<dbReference type="Proteomes" id="UP000011115">
    <property type="component" value="Unassembled WGS sequence"/>
</dbReference>
<dbReference type="EnsemblPlants" id="PGSC0003DMT400089234">
    <property type="protein sequence ID" value="PGSC0003DMT400089234"/>
    <property type="gene ID" value="PGSC0003DMG400038805"/>
</dbReference>
<evidence type="ECO:0000313" key="2">
    <source>
        <dbReference type="EnsemblPlants" id="PGSC0003DMT400089234"/>
    </source>
</evidence>
<keyword evidence="1" id="KW-0472">Membrane</keyword>
<keyword evidence="1" id="KW-1133">Transmembrane helix</keyword>
<dbReference type="InParanoid" id="M1DHQ9"/>
<dbReference type="HOGENOM" id="CLU_1285231_0_0_1"/>
<name>M1DHQ9_SOLTU</name>
<keyword evidence="3" id="KW-1185">Reference proteome</keyword>
<reference evidence="2" key="2">
    <citation type="submission" date="2015-06" db="UniProtKB">
        <authorList>
            <consortium name="EnsemblPlants"/>
        </authorList>
    </citation>
    <scope>IDENTIFICATION</scope>
    <source>
        <strain evidence="2">DM1-3 516 R44</strain>
    </source>
</reference>
<organism evidence="2 3">
    <name type="scientific">Solanum tuberosum</name>
    <name type="common">Potato</name>
    <dbReference type="NCBI Taxonomy" id="4113"/>
    <lineage>
        <taxon>Eukaryota</taxon>
        <taxon>Viridiplantae</taxon>
        <taxon>Streptophyta</taxon>
        <taxon>Embryophyta</taxon>
        <taxon>Tracheophyta</taxon>
        <taxon>Spermatophyta</taxon>
        <taxon>Magnoliopsida</taxon>
        <taxon>eudicotyledons</taxon>
        <taxon>Gunneridae</taxon>
        <taxon>Pentapetalae</taxon>
        <taxon>asterids</taxon>
        <taxon>lamiids</taxon>
        <taxon>Solanales</taxon>
        <taxon>Solanaceae</taxon>
        <taxon>Solanoideae</taxon>
        <taxon>Solaneae</taxon>
        <taxon>Solanum</taxon>
    </lineage>
</organism>
<accession>M1DHQ9</accession>